<dbReference type="OMA" id="TETIMRI"/>
<dbReference type="PANTHER" id="PTHR47219:SF9">
    <property type="entry name" value="GTPASE ACTIVATING PROTEIN AND CENTROSOME-ASSOCIATED, ISOFORM B"/>
    <property type="match status" value="1"/>
</dbReference>
<comment type="caution">
    <text evidence="5">The sequence shown here is derived from an EMBL/GenBank/DDBJ whole genome shotgun (WGS) entry which is preliminary data.</text>
</comment>
<keyword evidence="1" id="KW-0343">GTPase activation</keyword>
<feature type="domain" description="Rab-GAP TBC" evidence="4">
    <location>
        <begin position="97"/>
        <end position="282"/>
    </location>
</feature>
<evidence type="ECO:0000313" key="6">
    <source>
        <dbReference type="Proteomes" id="UP000193685"/>
    </source>
</evidence>
<dbReference type="PANTHER" id="PTHR47219">
    <property type="entry name" value="RAB GTPASE-ACTIVATING PROTEIN 1-LIKE"/>
    <property type="match status" value="1"/>
</dbReference>
<proteinExistence type="predicted"/>
<evidence type="ECO:0000313" key="5">
    <source>
        <dbReference type="EMBL" id="ORY77814.1"/>
    </source>
</evidence>
<dbReference type="FunFam" id="1.10.10.750:FF:000003">
    <property type="entry name" value="GTPase activating protein (Evi5)"/>
    <property type="match status" value="1"/>
</dbReference>
<dbReference type="FunFam" id="1.10.472.80:FF:000027">
    <property type="entry name" value="GTPase activating protein (Evi5)"/>
    <property type="match status" value="1"/>
</dbReference>
<evidence type="ECO:0000256" key="1">
    <source>
        <dbReference type="ARBA" id="ARBA00022468"/>
    </source>
</evidence>
<feature type="non-terminal residue" evidence="5">
    <location>
        <position position="346"/>
    </location>
</feature>
<evidence type="ECO:0000259" key="4">
    <source>
        <dbReference type="PROSITE" id="PS50086"/>
    </source>
</evidence>
<dbReference type="Gene3D" id="1.10.472.80">
    <property type="entry name" value="Ypt/Rab-GAP domain of gyp1p, domain 3"/>
    <property type="match status" value="1"/>
</dbReference>
<dbReference type="Pfam" id="PF23436">
    <property type="entry name" value="RabGap-TBC_2"/>
    <property type="match status" value="1"/>
</dbReference>
<dbReference type="GeneID" id="63784623"/>
<evidence type="ECO:0000256" key="2">
    <source>
        <dbReference type="ARBA" id="ARBA00023054"/>
    </source>
</evidence>
<keyword evidence="2" id="KW-0175">Coiled coil</keyword>
<dbReference type="STRING" id="56484.A0A1Y2F2V6"/>
<protein>
    <submittedName>
        <fullName evidence="5">Rab-GTPase-TBC domain-domain-containing protein</fullName>
    </submittedName>
</protein>
<dbReference type="GO" id="GO:0005096">
    <property type="term" value="F:GTPase activator activity"/>
    <property type="evidence" value="ECO:0007669"/>
    <property type="project" value="UniProtKB-KW"/>
</dbReference>
<sequence>MLPERNQSFRRHGKQSSVASTTASEKRASVQQVRRSVVDASQLGTPILPRHSVLGHRRIESKEILLTDLEFWTALVSDYTTTANRLPTLTTTKIRAGIPHPLRGLVWQSIAGARDTHLEGLYAQLSRESSPYEKVIGRDLARTFPDVDMFRHEDGDGQLDLGKVLRAFSLYDNEVGYCQGLGFIVAPLLMNMSHGEAFCVLVRLMEAYEMRLMYTPTLAGLKLRLWQFEKLIEETVPLLATHLNALEIYPAMYASQWFLSLFAVTCPLQTLHRVYDVFLSEGPETMMRVGIALLVKNQDAILSLDMEEVLSMLLGKSLWQAYEDDDSLIADVQALAPRIDADTLVE</sequence>
<dbReference type="FunFam" id="1.10.8.270:FF:000001">
    <property type="entry name" value="TBC1 domain family member 1"/>
    <property type="match status" value="1"/>
</dbReference>
<dbReference type="Gene3D" id="1.10.10.750">
    <property type="entry name" value="Ypt/Rab-GAP domain of gyp1p, domain 1"/>
    <property type="match status" value="1"/>
</dbReference>
<feature type="region of interest" description="Disordered" evidence="3">
    <location>
        <begin position="1"/>
        <end position="31"/>
    </location>
</feature>
<dbReference type="AlphaFoldDB" id="A0A1Y2F2V6"/>
<dbReference type="GO" id="GO:0031267">
    <property type="term" value="F:small GTPase binding"/>
    <property type="evidence" value="ECO:0007669"/>
    <property type="project" value="TreeGrafter"/>
</dbReference>
<dbReference type="InterPro" id="IPR000195">
    <property type="entry name" value="Rab-GAP-TBC_dom"/>
</dbReference>
<keyword evidence="6" id="KW-1185">Reference proteome</keyword>
<dbReference type="SMART" id="SM00164">
    <property type="entry name" value="TBC"/>
    <property type="match status" value="1"/>
</dbReference>
<accession>A0A1Y2F2V6</accession>
<evidence type="ECO:0000256" key="3">
    <source>
        <dbReference type="SAM" id="MobiDB-lite"/>
    </source>
</evidence>
<dbReference type="OrthoDB" id="159449at2759"/>
<organism evidence="5 6">
    <name type="scientific">Protomyces lactucae-debilis</name>
    <dbReference type="NCBI Taxonomy" id="2754530"/>
    <lineage>
        <taxon>Eukaryota</taxon>
        <taxon>Fungi</taxon>
        <taxon>Dikarya</taxon>
        <taxon>Ascomycota</taxon>
        <taxon>Taphrinomycotina</taxon>
        <taxon>Taphrinomycetes</taxon>
        <taxon>Taphrinales</taxon>
        <taxon>Protomycetaceae</taxon>
        <taxon>Protomyces</taxon>
    </lineage>
</organism>
<dbReference type="Proteomes" id="UP000193685">
    <property type="component" value="Unassembled WGS sequence"/>
</dbReference>
<dbReference type="SUPFAM" id="SSF47923">
    <property type="entry name" value="Ypt/Rab-GAP domain of gyp1p"/>
    <property type="match status" value="2"/>
</dbReference>
<dbReference type="EMBL" id="MCFI01000019">
    <property type="protein sequence ID" value="ORY77814.1"/>
    <property type="molecule type" value="Genomic_DNA"/>
</dbReference>
<gene>
    <name evidence="5" type="ORF">BCR37DRAFT_350673</name>
</gene>
<dbReference type="InterPro" id="IPR035969">
    <property type="entry name" value="Rab-GAP_TBC_sf"/>
</dbReference>
<reference evidence="5 6" key="1">
    <citation type="submission" date="2016-07" db="EMBL/GenBank/DDBJ databases">
        <title>Pervasive Adenine N6-methylation of Active Genes in Fungi.</title>
        <authorList>
            <consortium name="DOE Joint Genome Institute"/>
            <person name="Mondo S.J."/>
            <person name="Dannebaum R.O."/>
            <person name="Kuo R.C."/>
            <person name="Labutti K."/>
            <person name="Haridas S."/>
            <person name="Kuo A."/>
            <person name="Salamov A."/>
            <person name="Ahrendt S.R."/>
            <person name="Lipzen A."/>
            <person name="Sullivan W."/>
            <person name="Andreopoulos W.B."/>
            <person name="Clum A."/>
            <person name="Lindquist E."/>
            <person name="Daum C."/>
            <person name="Ramamoorthy G.K."/>
            <person name="Gryganskyi A."/>
            <person name="Culley D."/>
            <person name="Magnuson J.K."/>
            <person name="James T.Y."/>
            <person name="O'Malley M.A."/>
            <person name="Stajich J.E."/>
            <person name="Spatafora J.W."/>
            <person name="Visel A."/>
            <person name="Grigoriev I.V."/>
        </authorList>
    </citation>
    <scope>NUCLEOTIDE SEQUENCE [LARGE SCALE GENOMIC DNA]</scope>
    <source>
        <strain evidence="5 6">12-1054</strain>
    </source>
</reference>
<dbReference type="RefSeq" id="XP_040723199.1">
    <property type="nucleotide sequence ID" value="XM_040868024.1"/>
</dbReference>
<name>A0A1Y2F2V6_PROLT</name>
<dbReference type="Gene3D" id="1.10.8.270">
    <property type="entry name" value="putative rabgap domain of human tbc1 domain family member 14 like domains"/>
    <property type="match status" value="1"/>
</dbReference>
<dbReference type="PROSITE" id="PS50086">
    <property type="entry name" value="TBC_RABGAP"/>
    <property type="match status" value="1"/>
</dbReference>
<dbReference type="InterPro" id="IPR050302">
    <property type="entry name" value="Rab_GAP_TBC_domain"/>
</dbReference>